<evidence type="ECO:0000313" key="4">
    <source>
        <dbReference type="EMBL" id="CAB4852754.1"/>
    </source>
</evidence>
<dbReference type="NCBIfam" id="TIGR03696">
    <property type="entry name" value="Rhs_assc_core"/>
    <property type="match status" value="1"/>
</dbReference>
<dbReference type="Gene3D" id="2.180.10.10">
    <property type="entry name" value="RHS repeat-associated core"/>
    <property type="match status" value="1"/>
</dbReference>
<proteinExistence type="predicted"/>
<evidence type="ECO:0000313" key="2">
    <source>
        <dbReference type="EMBL" id="CAB4748116.1"/>
    </source>
</evidence>
<protein>
    <submittedName>
        <fullName evidence="1">Unannotated protein</fullName>
    </submittedName>
</protein>
<dbReference type="InterPro" id="IPR022385">
    <property type="entry name" value="Rhs_assc_core"/>
</dbReference>
<dbReference type="EMBL" id="CAFBOL010000007">
    <property type="protein sequence ID" value="CAB4975900.1"/>
    <property type="molecule type" value="Genomic_DNA"/>
</dbReference>
<dbReference type="EMBL" id="CAFBMT010000031">
    <property type="protein sequence ID" value="CAB4956132.1"/>
    <property type="molecule type" value="Genomic_DNA"/>
</dbReference>
<reference evidence="1" key="1">
    <citation type="submission" date="2020-05" db="EMBL/GenBank/DDBJ databases">
        <authorList>
            <person name="Chiriac C."/>
            <person name="Salcher M."/>
            <person name="Ghai R."/>
            <person name="Kavagutti S V."/>
        </authorList>
    </citation>
    <scope>NUCLEOTIDE SEQUENCE</scope>
</reference>
<name>A0A6J6A326_9ZZZZ</name>
<organism evidence="1">
    <name type="scientific">freshwater metagenome</name>
    <dbReference type="NCBI Taxonomy" id="449393"/>
    <lineage>
        <taxon>unclassified sequences</taxon>
        <taxon>metagenomes</taxon>
        <taxon>ecological metagenomes</taxon>
    </lineage>
</organism>
<dbReference type="EMBL" id="CAESGF010000008">
    <property type="protein sequence ID" value="CAB4363793.1"/>
    <property type="molecule type" value="Genomic_DNA"/>
</dbReference>
<sequence length="305" mass="30673">MRRLTYLNNRYYDPATGVFVSVDPLVGKTGTPYLYANGSPVTISDPFGLDACGDSDATVTTSGYQSCIQAAADAADAAAAAAAAASKPPSPGKGYTWSCGSEGMFSKSGCDWSNPGPFSWLGLLMDILRIDAPAHGSAPAPPARLPGPKDAPRLWTDILTGFGKGADGGGAMACGSIEGSVGIGTASATECAMADTKGLAGLTTVGAGPSVGTPGLSGSVGVAVSNSDAEGISHWAMCGNAAGGAGVGGSGALCGSIYYNDVTTEWSYSGAWSFYAGVSVTTPSGSVGYSYTYTWVDRWISWPWA</sequence>
<dbReference type="AlphaFoldDB" id="A0A6J6A326"/>
<gene>
    <name evidence="2" type="ORF">UFOPK2656_03366</name>
    <name evidence="3" type="ORF">UFOPK3099_02111</name>
    <name evidence="4" type="ORF">UFOPK3267_02272</name>
    <name evidence="5" type="ORF">UFOPK3651_03192</name>
    <name evidence="6" type="ORF">UFOPK3931_00489</name>
    <name evidence="1" type="ORF">UFOPK4189_01564</name>
</gene>
<evidence type="ECO:0000313" key="3">
    <source>
        <dbReference type="EMBL" id="CAB4831253.1"/>
    </source>
</evidence>
<accession>A0A6J6A326</accession>
<dbReference type="EMBL" id="CAEZYF010000036">
    <property type="protein sequence ID" value="CAB4748116.1"/>
    <property type="molecule type" value="Genomic_DNA"/>
</dbReference>
<dbReference type="EMBL" id="CAFBIY010000151">
    <property type="protein sequence ID" value="CAB4852754.1"/>
    <property type="molecule type" value="Genomic_DNA"/>
</dbReference>
<evidence type="ECO:0000313" key="5">
    <source>
        <dbReference type="EMBL" id="CAB4956132.1"/>
    </source>
</evidence>
<dbReference type="EMBL" id="CAFAAV010000189">
    <property type="protein sequence ID" value="CAB4831253.1"/>
    <property type="molecule type" value="Genomic_DNA"/>
</dbReference>
<evidence type="ECO:0000313" key="6">
    <source>
        <dbReference type="EMBL" id="CAB4975900.1"/>
    </source>
</evidence>
<evidence type="ECO:0000313" key="1">
    <source>
        <dbReference type="EMBL" id="CAB4363793.1"/>
    </source>
</evidence>